<dbReference type="RefSeq" id="WP_159229026.1">
    <property type="nucleotide sequence ID" value="NZ_CACSIP010000003.1"/>
</dbReference>
<evidence type="ECO:0000313" key="1">
    <source>
        <dbReference type="EMBL" id="CAA0091652.1"/>
    </source>
</evidence>
<dbReference type="EMBL" id="CACSIP010000003">
    <property type="protein sequence ID" value="CAA0091652.1"/>
    <property type="molecule type" value="Genomic_DNA"/>
</dbReference>
<keyword evidence="2" id="KW-1185">Reference proteome</keyword>
<dbReference type="OrthoDB" id="4964680at2"/>
<dbReference type="InterPro" id="IPR036689">
    <property type="entry name" value="ESAT-6-like_sf"/>
</dbReference>
<accession>A0A5S9NLP3</accession>
<protein>
    <submittedName>
        <fullName evidence="1">Uncharacterized protein</fullName>
    </submittedName>
</protein>
<name>A0A5S9NLP3_MYCVN</name>
<dbReference type="AlphaFoldDB" id="A0A5S9NLP3"/>
<proteinExistence type="predicted"/>
<evidence type="ECO:0000313" key="2">
    <source>
        <dbReference type="Proteomes" id="UP000430146"/>
    </source>
</evidence>
<dbReference type="SUPFAM" id="SSF140453">
    <property type="entry name" value="EsxAB dimer-like"/>
    <property type="match status" value="1"/>
</dbReference>
<dbReference type="Proteomes" id="UP000430146">
    <property type="component" value="Unassembled WGS sequence"/>
</dbReference>
<reference evidence="1 2" key="1">
    <citation type="submission" date="2019-11" db="EMBL/GenBank/DDBJ databases">
        <authorList>
            <person name="Holert J."/>
        </authorList>
    </citation>
    <scope>NUCLEOTIDE SEQUENCE [LARGE SCALE GENOMIC DNA]</scope>
    <source>
        <strain evidence="1">BC8_1</strain>
    </source>
</reference>
<sequence length="380" mass="40400">MPAAGGAGAPSLSQILDWDTEHLYGAATDWESTAEHWEDTFTSVHRGTLAPGGTVWEGAAADAAQERSFGDLVTVRGLSDALQEAAAVARRGADQLDYLKRQAVDAVNDAREAGFTVGEHLSVTDARRYDGLRVGLARQHAATIAVRVAALNTADNEIAAKIATVTAQLDHHGLAELPEDSAVRAVDFKQGPPGPFPESPWEYNNDYTTTVNARGPDGEIIDGGSLVSLDDVWNELHRCFNCNFPIGGAPKEFPKVGDQIPLEMNLAGVKAANLPVEVTQINRAADAIDIEFATLPGHADGPGSTIHFRWTEQGGAPNLDIRGYITEGPGSGDSPFSAPARVGYTALAQLVWQPYIDNVVTHVVQSKGYEALPLRVIGGH</sequence>
<organism evidence="1 2">
    <name type="scientific">Mycolicibacterium vanbaalenii</name>
    <name type="common">Mycobacterium vanbaalenii</name>
    <dbReference type="NCBI Taxonomy" id="110539"/>
    <lineage>
        <taxon>Bacteria</taxon>
        <taxon>Bacillati</taxon>
        <taxon>Actinomycetota</taxon>
        <taxon>Actinomycetes</taxon>
        <taxon>Mycobacteriales</taxon>
        <taxon>Mycobacteriaceae</taxon>
        <taxon>Mycolicibacterium</taxon>
    </lineage>
</organism>
<gene>
    <name evidence="1" type="ORF">AELLOGFF_02691</name>
</gene>